<dbReference type="AlphaFoldDB" id="A0A248UAS9"/>
<evidence type="ECO:0000313" key="3">
    <source>
        <dbReference type="Proteomes" id="UP000215256"/>
    </source>
</evidence>
<accession>A0A248UAS9</accession>
<feature type="transmembrane region" description="Helical" evidence="1">
    <location>
        <begin position="15"/>
        <end position="35"/>
    </location>
</feature>
<keyword evidence="1" id="KW-0472">Membrane</keyword>
<keyword evidence="1" id="KW-1133">Transmembrane helix</keyword>
<keyword evidence="1" id="KW-0812">Transmembrane</keyword>
<proteinExistence type="predicted"/>
<evidence type="ECO:0000256" key="1">
    <source>
        <dbReference type="SAM" id="Phobius"/>
    </source>
</evidence>
<organism evidence="2 3">
    <name type="scientific">Ochrobactrum quorumnocens</name>
    <dbReference type="NCBI Taxonomy" id="271865"/>
    <lineage>
        <taxon>Bacteria</taxon>
        <taxon>Pseudomonadati</taxon>
        <taxon>Pseudomonadota</taxon>
        <taxon>Alphaproteobacteria</taxon>
        <taxon>Hyphomicrobiales</taxon>
        <taxon>Brucellaceae</taxon>
        <taxon>Brucella/Ochrobactrum group</taxon>
        <taxon>Ochrobactrum</taxon>
    </lineage>
</organism>
<sequence length="45" mass="5176">MEALFPIGPNKHEEYAFWTLLSCMLLVISAPFGLIKIDIPWDLEL</sequence>
<dbReference type="EMBL" id="CP022603">
    <property type="protein sequence ID" value="ASV83692.1"/>
    <property type="molecule type" value="Genomic_DNA"/>
</dbReference>
<protein>
    <submittedName>
        <fullName evidence="2">Uncharacterized protein</fullName>
    </submittedName>
</protein>
<reference evidence="2 3" key="1">
    <citation type="submission" date="2017-07" db="EMBL/GenBank/DDBJ databases">
        <title>Phylogenetic study on the rhizospheric bacterium Ochrobactrum sp. A44.</title>
        <authorList>
            <person name="Krzyzanowska D.M."/>
            <person name="Ossowicki A."/>
            <person name="Rajewska M."/>
            <person name="Maciag T."/>
            <person name="Kaczynski Z."/>
            <person name="Czerwicka M."/>
            <person name="Jafra S."/>
        </authorList>
    </citation>
    <scope>NUCLEOTIDE SEQUENCE [LARGE SCALE GENOMIC DNA]</scope>
    <source>
        <strain evidence="2 3">A44</strain>
    </source>
</reference>
<gene>
    <name evidence="2" type="ORF">CES85_4474</name>
</gene>
<evidence type="ECO:0000313" key="2">
    <source>
        <dbReference type="EMBL" id="ASV83692.1"/>
    </source>
</evidence>
<dbReference type="Proteomes" id="UP000215256">
    <property type="component" value="Chromosome 2"/>
</dbReference>
<name>A0A248UAS9_9HYPH</name>
<dbReference type="KEGG" id="och:CES85_4474"/>